<name>A0ABY4H2B1_9BACI</name>
<feature type="binding site" evidence="6">
    <location>
        <position position="95"/>
    </location>
    <ligand>
        <name>5-phospho-alpha-D-ribose 1-diphosphate</name>
        <dbReference type="ChEBI" id="CHEBI:58017"/>
        <note>ligand shared between dimeric partners</note>
    </ligand>
</feature>
<dbReference type="HAMAP" id="MF_01208">
    <property type="entry name" value="PyrE"/>
    <property type="match status" value="1"/>
</dbReference>
<keyword evidence="4 6" id="KW-0808">Transferase</keyword>
<evidence type="ECO:0000256" key="5">
    <source>
        <dbReference type="ARBA" id="ARBA00022975"/>
    </source>
</evidence>
<evidence type="ECO:0000313" key="9">
    <source>
        <dbReference type="Proteomes" id="UP000831880"/>
    </source>
</evidence>
<dbReference type="SUPFAM" id="SSF53271">
    <property type="entry name" value="PRTase-like"/>
    <property type="match status" value="1"/>
</dbReference>
<dbReference type="Pfam" id="PF00156">
    <property type="entry name" value="Pribosyltran"/>
    <property type="match status" value="1"/>
</dbReference>
<keyword evidence="6" id="KW-0460">Magnesium</keyword>
<comment type="catalytic activity">
    <reaction evidence="6">
        <text>orotidine 5'-phosphate + diphosphate = orotate + 5-phospho-alpha-D-ribose 1-diphosphate</text>
        <dbReference type="Rhea" id="RHEA:10380"/>
        <dbReference type="ChEBI" id="CHEBI:30839"/>
        <dbReference type="ChEBI" id="CHEBI:33019"/>
        <dbReference type="ChEBI" id="CHEBI:57538"/>
        <dbReference type="ChEBI" id="CHEBI:58017"/>
        <dbReference type="EC" id="2.4.2.10"/>
    </reaction>
</comment>
<evidence type="ECO:0000313" key="8">
    <source>
        <dbReference type="EMBL" id="UOQ93112.1"/>
    </source>
</evidence>
<feature type="binding site" evidence="6">
    <location>
        <position position="99"/>
    </location>
    <ligand>
        <name>5-phospho-alpha-D-ribose 1-diphosphate</name>
        <dbReference type="ChEBI" id="CHEBI:58017"/>
        <note>ligand shared between dimeric partners</note>
    </ligand>
</feature>
<feature type="domain" description="Phosphoribosyltransferase" evidence="7">
    <location>
        <begin position="50"/>
        <end position="150"/>
    </location>
</feature>
<dbReference type="EMBL" id="CP095074">
    <property type="protein sequence ID" value="UOQ93112.1"/>
    <property type="molecule type" value="Genomic_DNA"/>
</dbReference>
<comment type="similarity">
    <text evidence="6">Belongs to the purine/pyrimidine phosphoribosyltransferase family. PyrE subfamily.</text>
</comment>
<sequence>MPDKSLVQHLLDIGAVQLSPDDLFTWTSGLRSPIYCDNRLTMSYPAIRNEISAQFAAYITNIDEEIDMVAGCATAGIPHAAWVADRLQLPMVYVRSSAKKHGKGNQIEGAYEKGKKAIVIEDLISTGKSSIEAAETLEKEGVEVVAVLSIFHYNLTAADEAFQSRKLPVHSLTGYNQLIDTMESEGLLRKEHYNKLMQWRENPSIFTKS</sequence>
<comment type="caution">
    <text evidence="6">Lacks conserved residue(s) required for the propagation of feature annotation.</text>
</comment>
<feature type="binding site" description="in other chain" evidence="6">
    <location>
        <begin position="121"/>
        <end position="129"/>
    </location>
    <ligand>
        <name>5-phospho-alpha-D-ribose 1-diphosphate</name>
        <dbReference type="ChEBI" id="CHEBI:58017"/>
        <note>ligand shared between dimeric partners</note>
    </ligand>
</feature>
<protein>
    <recommendedName>
        <fullName evidence="2 6">Orotate phosphoribosyltransferase</fullName>
        <shortName evidence="6">OPRT</shortName>
        <shortName evidence="6">OPRTase</shortName>
        <ecNumber evidence="2 6">2.4.2.10</ecNumber>
    </recommendedName>
</protein>
<comment type="subunit">
    <text evidence="6">Homodimer.</text>
</comment>
<evidence type="ECO:0000256" key="2">
    <source>
        <dbReference type="ARBA" id="ARBA00011971"/>
    </source>
</evidence>
<dbReference type="PANTHER" id="PTHR19278:SF9">
    <property type="entry name" value="URIDINE 5'-MONOPHOSPHATE SYNTHASE"/>
    <property type="match status" value="1"/>
</dbReference>
<keyword evidence="3 6" id="KW-0328">Glycosyltransferase</keyword>
<gene>
    <name evidence="6 8" type="primary">pyrE</name>
    <name evidence="8" type="ORF">MUO14_22420</name>
</gene>
<dbReference type="Gene3D" id="3.40.50.2020">
    <property type="match status" value="1"/>
</dbReference>
<feature type="binding site" evidence="6">
    <location>
        <position position="101"/>
    </location>
    <ligand>
        <name>5-phospho-alpha-D-ribose 1-diphosphate</name>
        <dbReference type="ChEBI" id="CHEBI:58017"/>
        <note>ligand shared between dimeric partners</note>
    </ligand>
</feature>
<keyword evidence="9" id="KW-1185">Reference proteome</keyword>
<dbReference type="GO" id="GO:0004588">
    <property type="term" value="F:orotate phosphoribosyltransferase activity"/>
    <property type="evidence" value="ECO:0007669"/>
    <property type="project" value="UniProtKB-EC"/>
</dbReference>
<dbReference type="InterPro" id="IPR029057">
    <property type="entry name" value="PRTase-like"/>
</dbReference>
<dbReference type="EC" id="2.4.2.10" evidence="2 6"/>
<accession>A0ABY4H2B1</accession>
<feature type="binding site" evidence="6">
    <location>
        <position position="125"/>
    </location>
    <ligand>
        <name>orotate</name>
        <dbReference type="ChEBI" id="CHEBI:30839"/>
    </ligand>
</feature>
<keyword evidence="5 6" id="KW-0665">Pyrimidine biosynthesis</keyword>
<evidence type="ECO:0000256" key="6">
    <source>
        <dbReference type="HAMAP-Rule" id="MF_01208"/>
    </source>
</evidence>
<dbReference type="PANTHER" id="PTHR19278">
    <property type="entry name" value="OROTATE PHOSPHORIBOSYLTRANSFERASE"/>
    <property type="match status" value="1"/>
</dbReference>
<evidence type="ECO:0000256" key="1">
    <source>
        <dbReference type="ARBA" id="ARBA00004889"/>
    </source>
</evidence>
<evidence type="ECO:0000256" key="3">
    <source>
        <dbReference type="ARBA" id="ARBA00022676"/>
    </source>
</evidence>
<dbReference type="Proteomes" id="UP000831880">
    <property type="component" value="Chromosome"/>
</dbReference>
<evidence type="ECO:0000256" key="4">
    <source>
        <dbReference type="ARBA" id="ARBA00022679"/>
    </source>
</evidence>
<proteinExistence type="inferred from homology"/>
<reference evidence="8 9" key="1">
    <citation type="submission" date="2022-04" db="EMBL/GenBank/DDBJ databases">
        <title>Halobacillus sp. isolated from saltern.</title>
        <authorList>
            <person name="Won M."/>
            <person name="Lee C.-M."/>
            <person name="Woen H.-Y."/>
            <person name="Kwon S.-W."/>
        </authorList>
    </citation>
    <scope>NUCLEOTIDE SEQUENCE [LARGE SCALE GENOMIC DNA]</scope>
    <source>
        <strain evidence="8 9">SSTM10-2</strain>
    </source>
</reference>
<dbReference type="CDD" id="cd06223">
    <property type="entry name" value="PRTases_typeI"/>
    <property type="match status" value="1"/>
</dbReference>
<comment type="function">
    <text evidence="6">Catalyzes the transfer of a ribosyl phosphate group from 5-phosphoribose 1-diphosphate to orotate, leading to the formation of orotidine monophosphate (OMP).</text>
</comment>
<comment type="pathway">
    <text evidence="1 6">Pyrimidine metabolism; UMP biosynthesis via de novo pathway; UMP from orotate: step 1/2.</text>
</comment>
<dbReference type="InterPro" id="IPR004467">
    <property type="entry name" value="Or_phspho_trans_dom"/>
</dbReference>
<dbReference type="NCBIfam" id="TIGR00336">
    <property type="entry name" value="pyrE"/>
    <property type="match status" value="1"/>
</dbReference>
<evidence type="ECO:0000259" key="7">
    <source>
        <dbReference type="Pfam" id="PF00156"/>
    </source>
</evidence>
<dbReference type="RefSeq" id="WP_244752716.1">
    <property type="nucleotide sequence ID" value="NZ_CP095074.1"/>
</dbReference>
<organism evidence="8 9">
    <name type="scientific">Halobacillus shinanisalinarum</name>
    <dbReference type="NCBI Taxonomy" id="2932258"/>
    <lineage>
        <taxon>Bacteria</taxon>
        <taxon>Bacillati</taxon>
        <taxon>Bacillota</taxon>
        <taxon>Bacilli</taxon>
        <taxon>Bacillales</taxon>
        <taxon>Bacillaceae</taxon>
        <taxon>Halobacillus</taxon>
    </lineage>
</organism>
<dbReference type="InterPro" id="IPR000836">
    <property type="entry name" value="PRTase_dom"/>
</dbReference>
<dbReference type="InterPro" id="IPR023031">
    <property type="entry name" value="OPRT"/>
</dbReference>
<comment type="cofactor">
    <cofactor evidence="6">
        <name>Mg(2+)</name>
        <dbReference type="ChEBI" id="CHEBI:18420"/>
    </cofactor>
</comment>